<organism evidence="1">
    <name type="scientific">Streptomyces canus</name>
    <dbReference type="NCBI Taxonomy" id="58343"/>
    <lineage>
        <taxon>Bacteria</taxon>
        <taxon>Bacillati</taxon>
        <taxon>Actinomycetota</taxon>
        <taxon>Actinomycetes</taxon>
        <taxon>Kitasatosporales</taxon>
        <taxon>Streptomycetaceae</taxon>
        <taxon>Streptomyces</taxon>
        <taxon>Streptomyces aurantiacus group</taxon>
    </lineage>
</organism>
<comment type="caution">
    <text evidence="1">The sequence shown here is derived from an EMBL/GenBank/DDBJ whole genome shotgun (WGS) entry which is preliminary data.</text>
</comment>
<dbReference type="AlphaFoldDB" id="A0A117QW96"/>
<accession>A0A117QW96</accession>
<proteinExistence type="predicted"/>
<dbReference type="Proteomes" id="UP000053669">
    <property type="component" value="Unassembled WGS sequence"/>
</dbReference>
<protein>
    <recommendedName>
        <fullName evidence="2">Antitoxin MazE7</fullName>
    </recommendedName>
</protein>
<dbReference type="STRING" id="58343.AQJ46_45640"/>
<dbReference type="EMBL" id="LMWU01000067">
    <property type="protein sequence ID" value="KUN57810.1"/>
    <property type="molecule type" value="Genomic_DNA"/>
</dbReference>
<evidence type="ECO:0000313" key="1">
    <source>
        <dbReference type="EMBL" id="KUN57810.1"/>
    </source>
</evidence>
<name>A0A117QW96_9ACTN</name>
<sequence>MGGMAKEIRIEVDDETFEELQRRAADDREDPDQYASRRLTADLARTRFLEGAKAFVEEHGQAFVDRFGTGPSSHAA</sequence>
<reference evidence="1" key="1">
    <citation type="submission" date="2015-10" db="EMBL/GenBank/DDBJ databases">
        <title>Draft genome sequence of Streptomyces canus DSM 40017, type strain for the species Streptomyces canus.</title>
        <authorList>
            <person name="Ruckert C."/>
            <person name="Winkler A."/>
            <person name="Kalinowski J."/>
            <person name="Kampfer P."/>
            <person name="Glaeser S."/>
        </authorList>
    </citation>
    <scope>NUCLEOTIDE SEQUENCE [LARGE SCALE GENOMIC DNA]</scope>
    <source>
        <strain evidence="1">DSM 40017</strain>
    </source>
</reference>
<gene>
    <name evidence="1" type="ORF">AQJ46_45640</name>
</gene>
<evidence type="ECO:0008006" key="2">
    <source>
        <dbReference type="Google" id="ProtNLM"/>
    </source>
</evidence>